<evidence type="ECO:0000313" key="11">
    <source>
        <dbReference type="EMBL" id="KAK7848421.1"/>
    </source>
</evidence>
<dbReference type="Pfam" id="PF02953">
    <property type="entry name" value="zf-Tim10_DDP"/>
    <property type="match status" value="1"/>
</dbReference>
<evidence type="ECO:0000256" key="8">
    <source>
        <dbReference type="ARBA" id="ARBA00023157"/>
    </source>
</evidence>
<evidence type="ECO:0000256" key="1">
    <source>
        <dbReference type="ARBA" id="ARBA00006720"/>
    </source>
</evidence>
<keyword evidence="9" id="KW-0143">Chaperone</keyword>
<dbReference type="InterPro" id="IPR004217">
    <property type="entry name" value="Tim10-like"/>
</dbReference>
<dbReference type="Gene3D" id="1.10.287.810">
    <property type="entry name" value="Mitochondrial import inner membrane translocase subunit tim13 like domains"/>
    <property type="match status" value="1"/>
</dbReference>
<dbReference type="GO" id="GO:0045039">
    <property type="term" value="P:protein insertion into mitochondrial inner membrane"/>
    <property type="evidence" value="ECO:0007669"/>
    <property type="project" value="TreeGrafter"/>
</dbReference>
<keyword evidence="3" id="KW-0479">Metal-binding</keyword>
<comment type="similarity">
    <text evidence="1 9">Belongs to the small Tim family.</text>
</comment>
<name>A0AAW0LDP1_QUESU</name>
<accession>A0AAW0LDP1</accession>
<evidence type="ECO:0000256" key="6">
    <source>
        <dbReference type="ARBA" id="ARBA00023010"/>
    </source>
</evidence>
<evidence type="ECO:0000259" key="10">
    <source>
        <dbReference type="Pfam" id="PF02953"/>
    </source>
</evidence>
<dbReference type="InterPro" id="IPR035427">
    <property type="entry name" value="Tim10-like_dom_sf"/>
</dbReference>
<keyword evidence="5 9" id="KW-0653">Protein transport</keyword>
<evidence type="ECO:0000256" key="7">
    <source>
        <dbReference type="ARBA" id="ARBA00023128"/>
    </source>
</evidence>
<keyword evidence="9" id="KW-0472">Membrane</keyword>
<dbReference type="PANTHER" id="PTHR11038:SF16">
    <property type="entry name" value="MITOCHONDRIAL IMPORT INNER MEMBRANE TRANSLOCASE SUBUNIT TIM10"/>
    <property type="match status" value="1"/>
</dbReference>
<evidence type="ECO:0000256" key="9">
    <source>
        <dbReference type="RuleBase" id="RU367043"/>
    </source>
</evidence>
<dbReference type="SUPFAM" id="SSF144122">
    <property type="entry name" value="Tim10-like"/>
    <property type="match status" value="1"/>
</dbReference>
<sequence>MATTEAAQIVSRSAQYKESELNMGENSCIDRCVSKYWHYWQQFEFMLLLDLKGKATPHLHPRTKELLLSYLIQTPGSNHLMLRDTFHIVSVIASAKTAAGACPITQQYSFEIDAKGDDPRKFRQSDEIFFIINYPGYQLLLSIADNSS</sequence>
<comment type="subunit">
    <text evidence="9">Heterohexamer.</text>
</comment>
<keyword evidence="9" id="KW-0999">Mitochondrion inner membrane</keyword>
<proteinExistence type="inferred from homology"/>
<dbReference type="PANTHER" id="PTHR11038">
    <property type="entry name" value="MITOCHONDRIAL IMPORT INNER MEMBRANE TRANSLOCASE SUBUNIT TIM10"/>
    <property type="match status" value="1"/>
</dbReference>
<dbReference type="GO" id="GO:0046872">
    <property type="term" value="F:metal ion binding"/>
    <property type="evidence" value="ECO:0007669"/>
    <property type="project" value="UniProtKB-KW"/>
</dbReference>
<comment type="subcellular location">
    <subcellularLocation>
        <location evidence="9">Mitochondrion inner membrane</location>
        <topology evidence="9">Peripheral membrane protein</topology>
        <orientation evidence="9">Intermembrane side</orientation>
    </subcellularLocation>
</comment>
<evidence type="ECO:0000256" key="4">
    <source>
        <dbReference type="ARBA" id="ARBA00022833"/>
    </source>
</evidence>
<keyword evidence="6 9" id="KW-0811">Translocation</keyword>
<reference evidence="11 12" key="1">
    <citation type="journal article" date="2018" name="Sci. Data">
        <title>The draft genome sequence of cork oak.</title>
        <authorList>
            <person name="Ramos A.M."/>
            <person name="Usie A."/>
            <person name="Barbosa P."/>
            <person name="Barros P.M."/>
            <person name="Capote T."/>
            <person name="Chaves I."/>
            <person name="Simoes F."/>
            <person name="Abreu I."/>
            <person name="Carrasquinho I."/>
            <person name="Faro C."/>
            <person name="Guimaraes J.B."/>
            <person name="Mendonca D."/>
            <person name="Nobrega F."/>
            <person name="Rodrigues L."/>
            <person name="Saibo N.J.M."/>
            <person name="Varela M.C."/>
            <person name="Egas C."/>
            <person name="Matos J."/>
            <person name="Miguel C.M."/>
            <person name="Oliveira M.M."/>
            <person name="Ricardo C.P."/>
            <person name="Goncalves S."/>
        </authorList>
    </citation>
    <scope>NUCLEOTIDE SEQUENCE [LARGE SCALE GENOMIC DNA]</scope>
    <source>
        <strain evidence="12">cv. HL8</strain>
    </source>
</reference>
<gene>
    <name evidence="11" type="primary">TIM10_0</name>
    <name evidence="11" type="ORF">CFP56_005004</name>
</gene>
<dbReference type="Proteomes" id="UP000237347">
    <property type="component" value="Unassembled WGS sequence"/>
</dbReference>
<dbReference type="GO" id="GO:0005743">
    <property type="term" value="C:mitochondrial inner membrane"/>
    <property type="evidence" value="ECO:0007669"/>
    <property type="project" value="UniProtKB-SubCell"/>
</dbReference>
<evidence type="ECO:0000256" key="3">
    <source>
        <dbReference type="ARBA" id="ARBA00022723"/>
    </source>
</evidence>
<comment type="domain">
    <text evidence="9">The twin CX3C motif contains 4 conserved Cys residues that form 2 disulfide bonds in the mitochondrial intermembrane space.</text>
</comment>
<evidence type="ECO:0000313" key="12">
    <source>
        <dbReference type="Proteomes" id="UP000237347"/>
    </source>
</evidence>
<dbReference type="AlphaFoldDB" id="A0AAW0LDP1"/>
<feature type="domain" description="Tim10-like" evidence="10">
    <location>
        <begin position="15"/>
        <end position="42"/>
    </location>
</feature>
<keyword evidence="8 9" id="KW-1015">Disulfide bond</keyword>
<evidence type="ECO:0000256" key="5">
    <source>
        <dbReference type="ARBA" id="ARBA00022927"/>
    </source>
</evidence>
<comment type="caution">
    <text evidence="11">The sequence shown here is derived from an EMBL/GenBank/DDBJ whole genome shotgun (WGS) entry which is preliminary data.</text>
</comment>
<organism evidence="11 12">
    <name type="scientific">Quercus suber</name>
    <name type="common">Cork oak</name>
    <dbReference type="NCBI Taxonomy" id="58331"/>
    <lineage>
        <taxon>Eukaryota</taxon>
        <taxon>Viridiplantae</taxon>
        <taxon>Streptophyta</taxon>
        <taxon>Embryophyta</taxon>
        <taxon>Tracheophyta</taxon>
        <taxon>Spermatophyta</taxon>
        <taxon>Magnoliopsida</taxon>
        <taxon>eudicotyledons</taxon>
        <taxon>Gunneridae</taxon>
        <taxon>Pentapetalae</taxon>
        <taxon>rosids</taxon>
        <taxon>fabids</taxon>
        <taxon>Fagales</taxon>
        <taxon>Fagaceae</taxon>
        <taxon>Quercus</taxon>
    </lineage>
</organism>
<keyword evidence="7 9" id="KW-0496">Mitochondrion</keyword>
<dbReference type="EMBL" id="PKMF04000127">
    <property type="protein sequence ID" value="KAK7848421.1"/>
    <property type="molecule type" value="Genomic_DNA"/>
</dbReference>
<comment type="function">
    <text evidence="9">Mitochondrial intermembrane chaperone that participates in the import and insertion of some multi-pass transmembrane proteins into the mitochondrial inner membrane. Also required for the transfer of beta-barrel precursors from the TOM complex to the sorting and assembly machinery (SAM complex) of the outer membrane. Acts as a chaperone-like protein that protects the hydrophobic precursors from aggregation and guide them through the mitochondrial intermembrane space.</text>
</comment>
<keyword evidence="4" id="KW-0862">Zinc</keyword>
<protein>
    <recommendedName>
        <fullName evidence="9">Mitochondrial import inner membrane translocase subunit</fullName>
    </recommendedName>
</protein>
<keyword evidence="2 9" id="KW-0813">Transport</keyword>
<evidence type="ECO:0000256" key="2">
    <source>
        <dbReference type="ARBA" id="ARBA00022448"/>
    </source>
</evidence>
<dbReference type="GO" id="GO:0015031">
    <property type="term" value="P:protein transport"/>
    <property type="evidence" value="ECO:0007669"/>
    <property type="project" value="UniProtKB-KW"/>
</dbReference>
<keyword evidence="12" id="KW-1185">Reference proteome</keyword>